<evidence type="ECO:0000256" key="1">
    <source>
        <dbReference type="SAM" id="MobiDB-lite"/>
    </source>
</evidence>
<accession>A0A0G4GC57</accession>
<dbReference type="EMBL" id="CDMY01000619">
    <property type="protein sequence ID" value="CEM26550.1"/>
    <property type="molecule type" value="Genomic_DNA"/>
</dbReference>
<evidence type="ECO:0000313" key="3">
    <source>
        <dbReference type="Proteomes" id="UP000041254"/>
    </source>
</evidence>
<dbReference type="Gene3D" id="1.20.5.2050">
    <property type="match status" value="1"/>
</dbReference>
<dbReference type="Proteomes" id="UP000041254">
    <property type="component" value="Unassembled WGS sequence"/>
</dbReference>
<sequence>MDPFSKLLQEWDISEKQWSCLSPQAKHRMIVAKRFEILGRTLPHTQTPQQPQPRTHAATITAPTAAAAGAGRKGPPRKSKERKRVADRHSHIDVMAKKKAVCEMVVHGTQPMPVSVCKQVSNAVSEGAVSVEADKAHNDSGKDHMADGGQHNAQNAFVALPCLPSDRRPHTQQQADEDGDTDEGDVFMGGVAGAGVGANEMLVAKRDISGVANALIDEFRQREGLLGPNGNRIKGFQVNWTTKYRCFAVYWQQRDRGRRSKFFRTDRHTYEGIREALELAIVFRNRCRQEGSLPGTPNDTNMTITGGGSLLVHAHHQVARFGGDDGADDTPSDDKTPQEEMDIGAIHGEMVPVA</sequence>
<feature type="region of interest" description="Disordered" evidence="1">
    <location>
        <begin position="164"/>
        <end position="184"/>
    </location>
</feature>
<feature type="compositionally biased region" description="Acidic residues" evidence="1">
    <location>
        <begin position="175"/>
        <end position="184"/>
    </location>
</feature>
<keyword evidence="3" id="KW-1185">Reference proteome</keyword>
<name>A0A0G4GC57_VITBC</name>
<dbReference type="VEuPathDB" id="CryptoDB:Vbra_17393"/>
<evidence type="ECO:0000313" key="2">
    <source>
        <dbReference type="EMBL" id="CEM26550.1"/>
    </source>
</evidence>
<feature type="region of interest" description="Disordered" evidence="1">
    <location>
        <begin position="64"/>
        <end position="89"/>
    </location>
</feature>
<proteinExistence type="predicted"/>
<feature type="compositionally biased region" description="Basic residues" evidence="1">
    <location>
        <begin position="74"/>
        <end position="86"/>
    </location>
</feature>
<reference evidence="2 3" key="1">
    <citation type="submission" date="2014-11" db="EMBL/GenBank/DDBJ databases">
        <authorList>
            <person name="Zhu J."/>
            <person name="Qi W."/>
            <person name="Song R."/>
        </authorList>
    </citation>
    <scope>NUCLEOTIDE SEQUENCE [LARGE SCALE GENOMIC DNA]</scope>
</reference>
<organism evidence="2 3">
    <name type="scientific">Vitrella brassicaformis (strain CCMP3155)</name>
    <dbReference type="NCBI Taxonomy" id="1169540"/>
    <lineage>
        <taxon>Eukaryota</taxon>
        <taxon>Sar</taxon>
        <taxon>Alveolata</taxon>
        <taxon>Colpodellida</taxon>
        <taxon>Vitrellaceae</taxon>
        <taxon>Vitrella</taxon>
    </lineage>
</organism>
<gene>
    <name evidence="2" type="ORF">Vbra_17393</name>
</gene>
<feature type="region of interest" description="Disordered" evidence="1">
    <location>
        <begin position="321"/>
        <end position="354"/>
    </location>
</feature>
<dbReference type="AlphaFoldDB" id="A0A0G4GC57"/>
<dbReference type="InParanoid" id="A0A0G4GC57"/>
<protein>
    <submittedName>
        <fullName evidence="2">Uncharacterized protein</fullName>
    </submittedName>
</protein>